<name>A0A6A3CMD7_HIBSY</name>
<organism evidence="8 9">
    <name type="scientific">Hibiscus syriacus</name>
    <name type="common">Rose of Sharon</name>
    <dbReference type="NCBI Taxonomy" id="106335"/>
    <lineage>
        <taxon>Eukaryota</taxon>
        <taxon>Viridiplantae</taxon>
        <taxon>Streptophyta</taxon>
        <taxon>Embryophyta</taxon>
        <taxon>Tracheophyta</taxon>
        <taxon>Spermatophyta</taxon>
        <taxon>Magnoliopsida</taxon>
        <taxon>eudicotyledons</taxon>
        <taxon>Gunneridae</taxon>
        <taxon>Pentapetalae</taxon>
        <taxon>rosids</taxon>
        <taxon>malvids</taxon>
        <taxon>Malvales</taxon>
        <taxon>Malvaceae</taxon>
        <taxon>Malvoideae</taxon>
        <taxon>Hibiscus</taxon>
    </lineage>
</organism>
<dbReference type="PROSITE" id="PS50066">
    <property type="entry name" value="MADS_BOX_2"/>
    <property type="match status" value="1"/>
</dbReference>
<reference evidence="8" key="1">
    <citation type="submission" date="2019-09" db="EMBL/GenBank/DDBJ databases">
        <title>Draft genome information of white flower Hibiscus syriacus.</title>
        <authorList>
            <person name="Kim Y.-M."/>
        </authorList>
    </citation>
    <scope>NUCLEOTIDE SEQUENCE [LARGE SCALE GENOMIC DNA]</scope>
    <source>
        <strain evidence="8">YM2019G1</strain>
    </source>
</reference>
<dbReference type="Pfam" id="PF00319">
    <property type="entry name" value="SRF-TF"/>
    <property type="match status" value="1"/>
</dbReference>
<dbReference type="InterPro" id="IPR036879">
    <property type="entry name" value="TF_MADSbox_sf"/>
</dbReference>
<evidence type="ECO:0000313" key="9">
    <source>
        <dbReference type="Proteomes" id="UP000436088"/>
    </source>
</evidence>
<dbReference type="PRINTS" id="PR00404">
    <property type="entry name" value="MADSDOMAIN"/>
</dbReference>
<dbReference type="GO" id="GO:0000981">
    <property type="term" value="F:DNA-binding transcription factor activity, RNA polymerase II-specific"/>
    <property type="evidence" value="ECO:0007669"/>
    <property type="project" value="TreeGrafter"/>
</dbReference>
<evidence type="ECO:0000256" key="1">
    <source>
        <dbReference type="ARBA" id="ARBA00004123"/>
    </source>
</evidence>
<keyword evidence="6" id="KW-0175">Coiled coil</keyword>
<sequence length="221" mass="24733">MMNNSSIQGRRKIEMKKITKKNNLQVTFSKRRSGLFKKASELCTLCGVDAAIVVFSPAGKVFSFGHPHVESTIDRFLSRSPSVHNVNASYNVVEAHRDANIRELNAHLGQLVDILEIEKRKGQALDEVRKAGRRQWWWQAPIDELGLSELQLLRNALQELKRSVEKQADLLQAAVESSNCWQFLAPNGVGTSGSGSEGNEMHTSSGITPLQKFDQNLYLVF</sequence>
<dbReference type="PANTHER" id="PTHR11945">
    <property type="entry name" value="MADS BOX PROTEIN"/>
    <property type="match status" value="1"/>
</dbReference>
<dbReference type="GO" id="GO:0046983">
    <property type="term" value="F:protein dimerization activity"/>
    <property type="evidence" value="ECO:0007669"/>
    <property type="project" value="InterPro"/>
</dbReference>
<dbReference type="SUPFAM" id="SSF55455">
    <property type="entry name" value="SRF-like"/>
    <property type="match status" value="1"/>
</dbReference>
<dbReference type="GO" id="GO:0000978">
    <property type="term" value="F:RNA polymerase II cis-regulatory region sequence-specific DNA binding"/>
    <property type="evidence" value="ECO:0007669"/>
    <property type="project" value="TreeGrafter"/>
</dbReference>
<evidence type="ECO:0000256" key="2">
    <source>
        <dbReference type="ARBA" id="ARBA00023015"/>
    </source>
</evidence>
<feature type="domain" description="MADS-box" evidence="7">
    <location>
        <begin position="8"/>
        <end position="68"/>
    </location>
</feature>
<dbReference type="GO" id="GO:0045944">
    <property type="term" value="P:positive regulation of transcription by RNA polymerase II"/>
    <property type="evidence" value="ECO:0007669"/>
    <property type="project" value="InterPro"/>
</dbReference>
<evidence type="ECO:0000313" key="8">
    <source>
        <dbReference type="EMBL" id="KAE8728378.1"/>
    </source>
</evidence>
<protein>
    <submittedName>
        <fullName evidence="8">NAC domain transcriptional regulator superfamily protein</fullName>
    </submittedName>
</protein>
<dbReference type="SMART" id="SM00432">
    <property type="entry name" value="MADS"/>
    <property type="match status" value="1"/>
</dbReference>
<evidence type="ECO:0000256" key="3">
    <source>
        <dbReference type="ARBA" id="ARBA00023125"/>
    </source>
</evidence>
<comment type="caution">
    <text evidence="8">The sequence shown here is derived from an EMBL/GenBank/DDBJ whole genome shotgun (WGS) entry which is preliminary data.</text>
</comment>
<dbReference type="InterPro" id="IPR033896">
    <property type="entry name" value="MEF2-like_N"/>
</dbReference>
<keyword evidence="4" id="KW-0804">Transcription</keyword>
<dbReference type="AlphaFoldDB" id="A0A6A3CMD7"/>
<dbReference type="OrthoDB" id="1898716at2759"/>
<dbReference type="InterPro" id="IPR002100">
    <property type="entry name" value="TF_MADSbox"/>
</dbReference>
<keyword evidence="9" id="KW-1185">Reference proteome</keyword>
<comment type="subcellular location">
    <subcellularLocation>
        <location evidence="1">Nucleus</location>
    </subcellularLocation>
</comment>
<evidence type="ECO:0000256" key="4">
    <source>
        <dbReference type="ARBA" id="ARBA00023163"/>
    </source>
</evidence>
<gene>
    <name evidence="8" type="ORF">F3Y22_tig00004502pilonHSYRG00029</name>
</gene>
<evidence type="ECO:0000256" key="6">
    <source>
        <dbReference type="SAM" id="Coils"/>
    </source>
</evidence>
<evidence type="ECO:0000256" key="5">
    <source>
        <dbReference type="ARBA" id="ARBA00023242"/>
    </source>
</evidence>
<keyword evidence="2" id="KW-0805">Transcription regulation</keyword>
<dbReference type="GO" id="GO:0005634">
    <property type="term" value="C:nucleus"/>
    <property type="evidence" value="ECO:0007669"/>
    <property type="project" value="UniProtKB-SubCell"/>
</dbReference>
<evidence type="ECO:0000259" key="7">
    <source>
        <dbReference type="PROSITE" id="PS50066"/>
    </source>
</evidence>
<dbReference type="Proteomes" id="UP000436088">
    <property type="component" value="Unassembled WGS sequence"/>
</dbReference>
<accession>A0A6A3CMD7</accession>
<dbReference type="Gene3D" id="6.10.140.920">
    <property type="match status" value="1"/>
</dbReference>
<keyword evidence="3" id="KW-0238">DNA-binding</keyword>
<keyword evidence="5" id="KW-0539">Nucleus</keyword>
<dbReference type="CDD" id="cd00265">
    <property type="entry name" value="MADS_MEF2_like"/>
    <property type="match status" value="1"/>
</dbReference>
<feature type="coiled-coil region" evidence="6">
    <location>
        <begin position="147"/>
        <end position="177"/>
    </location>
</feature>
<dbReference type="EMBL" id="VEPZ02000267">
    <property type="protein sequence ID" value="KAE8728378.1"/>
    <property type="molecule type" value="Genomic_DNA"/>
</dbReference>
<dbReference type="Gene3D" id="3.40.1810.10">
    <property type="entry name" value="Transcription factor, MADS-box"/>
    <property type="match status" value="1"/>
</dbReference>
<dbReference type="PANTHER" id="PTHR11945:SF775">
    <property type="entry name" value="MADS-BOX DOMAIN-CONTAINING PROTEIN"/>
    <property type="match status" value="1"/>
</dbReference>
<proteinExistence type="predicted"/>
<dbReference type="FunFam" id="3.40.1810.10:FF:000006">
    <property type="entry name" value="Agamous-like MADS-box protein AGL62"/>
    <property type="match status" value="1"/>
</dbReference>